<dbReference type="PROSITE" id="PS50928">
    <property type="entry name" value="ABC_TM1"/>
    <property type="match status" value="1"/>
</dbReference>
<dbReference type="PANTHER" id="PTHR30614:SF35">
    <property type="entry name" value="ABC TRANSPORTER PERMEASE PROTEIN"/>
    <property type="match status" value="1"/>
</dbReference>
<keyword evidence="15" id="KW-1185">Reference proteome</keyword>
<feature type="transmembrane region" description="Helical" evidence="12">
    <location>
        <begin position="148"/>
        <end position="172"/>
    </location>
</feature>
<evidence type="ECO:0000259" key="13">
    <source>
        <dbReference type="PROSITE" id="PS50928"/>
    </source>
</evidence>
<protein>
    <recommendedName>
        <fullName evidence="11">Glutamate/aspartate import permease protein GltK</fullName>
    </recommendedName>
</protein>
<evidence type="ECO:0000256" key="9">
    <source>
        <dbReference type="ARBA" id="ARBA00060298"/>
    </source>
</evidence>
<keyword evidence="7 12" id="KW-1133">Transmembrane helix</keyword>
<organism evidence="14 15">
    <name type="scientific">Aliidongia dinghuensis</name>
    <dbReference type="NCBI Taxonomy" id="1867774"/>
    <lineage>
        <taxon>Bacteria</taxon>
        <taxon>Pseudomonadati</taxon>
        <taxon>Pseudomonadota</taxon>
        <taxon>Alphaproteobacteria</taxon>
        <taxon>Rhodospirillales</taxon>
        <taxon>Dongiaceae</taxon>
        <taxon>Aliidongia</taxon>
    </lineage>
</organism>
<dbReference type="Pfam" id="PF00528">
    <property type="entry name" value="BPD_transp_1"/>
    <property type="match status" value="1"/>
</dbReference>
<dbReference type="GO" id="GO:0043190">
    <property type="term" value="C:ATP-binding cassette (ABC) transporter complex"/>
    <property type="evidence" value="ECO:0007669"/>
    <property type="project" value="InterPro"/>
</dbReference>
<keyword evidence="3 12" id="KW-0813">Transport</keyword>
<comment type="function">
    <text evidence="9">Part of the ABC transporter complex GltIJKL involved in glutamate and aspartate uptake. Probably responsible for the translocation of the substrate across the membrane.</text>
</comment>
<reference evidence="14" key="1">
    <citation type="journal article" date="2014" name="Int. J. Syst. Evol. Microbiol.">
        <title>Complete genome sequence of Corynebacterium casei LMG S-19264T (=DSM 44701T), isolated from a smear-ripened cheese.</title>
        <authorList>
            <consortium name="US DOE Joint Genome Institute (JGI-PGF)"/>
            <person name="Walter F."/>
            <person name="Albersmeier A."/>
            <person name="Kalinowski J."/>
            <person name="Ruckert C."/>
        </authorList>
    </citation>
    <scope>NUCLEOTIDE SEQUENCE</scope>
    <source>
        <strain evidence="14">CGMCC 1.15725</strain>
    </source>
</reference>
<evidence type="ECO:0000256" key="5">
    <source>
        <dbReference type="ARBA" id="ARBA00022692"/>
    </source>
</evidence>
<comment type="similarity">
    <text evidence="2">Belongs to the binding-protein-dependent transport system permease family. HisMQ subfamily.</text>
</comment>
<evidence type="ECO:0000256" key="11">
    <source>
        <dbReference type="ARBA" id="ARBA00073645"/>
    </source>
</evidence>
<evidence type="ECO:0000256" key="12">
    <source>
        <dbReference type="RuleBase" id="RU363032"/>
    </source>
</evidence>
<evidence type="ECO:0000313" key="14">
    <source>
        <dbReference type="EMBL" id="GGF25772.1"/>
    </source>
</evidence>
<evidence type="ECO:0000256" key="2">
    <source>
        <dbReference type="ARBA" id="ARBA00010072"/>
    </source>
</evidence>
<evidence type="ECO:0000256" key="7">
    <source>
        <dbReference type="ARBA" id="ARBA00022989"/>
    </source>
</evidence>
<dbReference type="RefSeq" id="WP_189048026.1">
    <property type="nucleotide sequence ID" value="NZ_BMJQ01000009.1"/>
</dbReference>
<dbReference type="InterPro" id="IPR000515">
    <property type="entry name" value="MetI-like"/>
</dbReference>
<comment type="caution">
    <text evidence="14">The sequence shown here is derived from an EMBL/GenBank/DDBJ whole genome shotgun (WGS) entry which is preliminary data.</text>
</comment>
<keyword evidence="6" id="KW-0029">Amino-acid transport</keyword>
<dbReference type="SUPFAM" id="SSF161098">
    <property type="entry name" value="MetI-like"/>
    <property type="match status" value="1"/>
</dbReference>
<dbReference type="EMBL" id="BMJQ01000009">
    <property type="protein sequence ID" value="GGF25772.1"/>
    <property type="molecule type" value="Genomic_DNA"/>
</dbReference>
<evidence type="ECO:0000256" key="10">
    <source>
        <dbReference type="ARBA" id="ARBA00062718"/>
    </source>
</evidence>
<evidence type="ECO:0000256" key="4">
    <source>
        <dbReference type="ARBA" id="ARBA00022475"/>
    </source>
</evidence>
<dbReference type="Gene3D" id="1.10.3720.10">
    <property type="entry name" value="MetI-like"/>
    <property type="match status" value="1"/>
</dbReference>
<dbReference type="CDD" id="cd06261">
    <property type="entry name" value="TM_PBP2"/>
    <property type="match status" value="1"/>
</dbReference>
<dbReference type="Proteomes" id="UP000646365">
    <property type="component" value="Unassembled WGS sequence"/>
</dbReference>
<dbReference type="GO" id="GO:0022857">
    <property type="term" value="F:transmembrane transporter activity"/>
    <property type="evidence" value="ECO:0007669"/>
    <property type="project" value="InterPro"/>
</dbReference>
<dbReference type="InterPro" id="IPR043429">
    <property type="entry name" value="ArtM/GltK/GlnP/TcyL/YhdX-like"/>
</dbReference>
<keyword evidence="8 12" id="KW-0472">Membrane</keyword>
<feature type="domain" description="ABC transmembrane type-1" evidence="13">
    <location>
        <begin position="23"/>
        <end position="211"/>
    </location>
</feature>
<keyword evidence="5 12" id="KW-0812">Transmembrane</keyword>
<dbReference type="AlphaFoldDB" id="A0A8J3E607"/>
<sequence length="225" mass="25018">MNYIFQFGEILKPVNFDELLWGMVYTLRLSAISMVLSLAFAIGGALLRTSGPKWIQTLVIAYVEVIRNTPFLVQIFMIFFGLPTVGLSFDANTAAVIAMVLNGSAYTIEIVRAGIESVTHGQMEAARALGLHTLQSFRLVVLPQALKVMVAPLGSQFILLMLNSSIVSVVSADELMAAAQDVQSRTFRPFETYIIVFVIYFIVSMIFQAAFALIDRWAFPRVEHR</sequence>
<evidence type="ECO:0000256" key="3">
    <source>
        <dbReference type="ARBA" id="ARBA00022448"/>
    </source>
</evidence>
<keyword evidence="4" id="KW-1003">Cell membrane</keyword>
<comment type="subcellular location">
    <subcellularLocation>
        <location evidence="1">Cell inner membrane</location>
        <topology evidence="1">Multi-pass membrane protein</topology>
    </subcellularLocation>
    <subcellularLocation>
        <location evidence="12">Cell membrane</location>
        <topology evidence="12">Multi-pass membrane protein</topology>
    </subcellularLocation>
</comment>
<evidence type="ECO:0000256" key="1">
    <source>
        <dbReference type="ARBA" id="ARBA00004429"/>
    </source>
</evidence>
<proteinExistence type="inferred from homology"/>
<dbReference type="InterPro" id="IPR035906">
    <property type="entry name" value="MetI-like_sf"/>
</dbReference>
<evidence type="ECO:0000313" key="15">
    <source>
        <dbReference type="Proteomes" id="UP000646365"/>
    </source>
</evidence>
<feature type="transmembrane region" description="Helical" evidence="12">
    <location>
        <begin position="59"/>
        <end position="82"/>
    </location>
</feature>
<evidence type="ECO:0000256" key="6">
    <source>
        <dbReference type="ARBA" id="ARBA00022970"/>
    </source>
</evidence>
<dbReference type="FunFam" id="1.10.3720.10:FF:000006">
    <property type="entry name" value="Glutamate/aspartate ABC transporter, permease protein GltK"/>
    <property type="match status" value="1"/>
</dbReference>
<dbReference type="PANTHER" id="PTHR30614">
    <property type="entry name" value="MEMBRANE COMPONENT OF AMINO ACID ABC TRANSPORTER"/>
    <property type="match status" value="1"/>
</dbReference>
<feature type="transmembrane region" description="Helical" evidence="12">
    <location>
        <begin position="192"/>
        <end position="214"/>
    </location>
</feature>
<comment type="subunit">
    <text evidence="10">The complex is composed of two ATP-binding proteins (GltL), two transmembrane proteins (GltJ and GltK) and a solute-binding protein (GltI).</text>
</comment>
<dbReference type="NCBIfam" id="TIGR01726">
    <property type="entry name" value="HEQRo_perm_3TM"/>
    <property type="match status" value="1"/>
</dbReference>
<reference evidence="14" key="2">
    <citation type="submission" date="2020-09" db="EMBL/GenBank/DDBJ databases">
        <authorList>
            <person name="Sun Q."/>
            <person name="Zhou Y."/>
        </authorList>
    </citation>
    <scope>NUCLEOTIDE SEQUENCE</scope>
    <source>
        <strain evidence="14">CGMCC 1.15725</strain>
    </source>
</reference>
<feature type="transmembrane region" description="Helical" evidence="12">
    <location>
        <begin position="20"/>
        <end position="47"/>
    </location>
</feature>
<accession>A0A8J3E607</accession>
<dbReference type="InterPro" id="IPR010065">
    <property type="entry name" value="AA_ABC_transptr_permease_3TM"/>
</dbReference>
<name>A0A8J3E607_9PROT</name>
<evidence type="ECO:0000256" key="8">
    <source>
        <dbReference type="ARBA" id="ARBA00023136"/>
    </source>
</evidence>
<gene>
    <name evidence="14" type="ORF">GCM10011611_34810</name>
</gene>
<dbReference type="GO" id="GO:0006865">
    <property type="term" value="P:amino acid transport"/>
    <property type="evidence" value="ECO:0007669"/>
    <property type="project" value="UniProtKB-KW"/>
</dbReference>